<organism evidence="1">
    <name type="scientific">marine sediment metagenome</name>
    <dbReference type="NCBI Taxonomy" id="412755"/>
    <lineage>
        <taxon>unclassified sequences</taxon>
        <taxon>metagenomes</taxon>
        <taxon>ecological metagenomes</taxon>
    </lineage>
</organism>
<evidence type="ECO:0000313" key="1">
    <source>
        <dbReference type="EMBL" id="KKL45840.1"/>
    </source>
</evidence>
<name>A0A0F9ELS5_9ZZZZ</name>
<comment type="caution">
    <text evidence="1">The sequence shown here is derived from an EMBL/GenBank/DDBJ whole genome shotgun (WGS) entry which is preliminary data.</text>
</comment>
<proteinExistence type="predicted"/>
<reference evidence="1" key="1">
    <citation type="journal article" date="2015" name="Nature">
        <title>Complex archaea that bridge the gap between prokaryotes and eukaryotes.</title>
        <authorList>
            <person name="Spang A."/>
            <person name="Saw J.H."/>
            <person name="Jorgensen S.L."/>
            <person name="Zaremba-Niedzwiedzka K."/>
            <person name="Martijn J."/>
            <person name="Lind A.E."/>
            <person name="van Eijk R."/>
            <person name="Schleper C."/>
            <person name="Guy L."/>
            <person name="Ettema T.J."/>
        </authorList>
    </citation>
    <scope>NUCLEOTIDE SEQUENCE</scope>
</reference>
<protein>
    <submittedName>
        <fullName evidence="1">Uncharacterized protein</fullName>
    </submittedName>
</protein>
<feature type="non-terminal residue" evidence="1">
    <location>
        <position position="1"/>
    </location>
</feature>
<sequence length="57" mass="7024">SIPEREWPEGWGRIIYSENSGRASQVRCKWSKKWEYNIKAELYYMRNRILEIQNFGR</sequence>
<gene>
    <name evidence="1" type="ORF">LCGC14_2351570</name>
</gene>
<dbReference type="AlphaFoldDB" id="A0A0F9ELS5"/>
<dbReference type="EMBL" id="LAZR01034244">
    <property type="protein sequence ID" value="KKL45840.1"/>
    <property type="molecule type" value="Genomic_DNA"/>
</dbReference>
<accession>A0A0F9ELS5</accession>